<dbReference type="InterPro" id="IPR012337">
    <property type="entry name" value="RNaseH-like_sf"/>
</dbReference>
<accession>A0AA88V1K3</accession>
<dbReference type="PANTHER" id="PTHR48475:SF2">
    <property type="entry name" value="RIBONUCLEASE H"/>
    <property type="match status" value="1"/>
</dbReference>
<dbReference type="Proteomes" id="UP001188597">
    <property type="component" value="Unassembled WGS sequence"/>
</dbReference>
<keyword evidence="3" id="KW-0540">Nuclease</keyword>
<dbReference type="GO" id="GO:0003964">
    <property type="term" value="F:RNA-directed DNA polymerase activity"/>
    <property type="evidence" value="ECO:0007669"/>
    <property type="project" value="UniProtKB-KW"/>
</dbReference>
<name>A0AA88V1K3_9ASTE</name>
<dbReference type="InterPro" id="IPR043502">
    <property type="entry name" value="DNA/RNA_pol_sf"/>
</dbReference>
<dbReference type="EMBL" id="JAVXUP010003312">
    <property type="protein sequence ID" value="KAK2999343.1"/>
    <property type="molecule type" value="Genomic_DNA"/>
</dbReference>
<evidence type="ECO:0000256" key="1">
    <source>
        <dbReference type="ARBA" id="ARBA00022679"/>
    </source>
</evidence>
<evidence type="ECO:0008006" key="11">
    <source>
        <dbReference type="Google" id="ProtNLM"/>
    </source>
</evidence>
<evidence type="ECO:0000313" key="9">
    <source>
        <dbReference type="EMBL" id="KAK2999343.1"/>
    </source>
</evidence>
<dbReference type="GO" id="GO:0003676">
    <property type="term" value="F:nucleic acid binding"/>
    <property type="evidence" value="ECO:0007669"/>
    <property type="project" value="InterPro"/>
</dbReference>
<evidence type="ECO:0000256" key="6">
    <source>
        <dbReference type="ARBA" id="ARBA00022918"/>
    </source>
</evidence>
<dbReference type="GO" id="GO:0004519">
    <property type="term" value="F:endonuclease activity"/>
    <property type="evidence" value="ECO:0007669"/>
    <property type="project" value="UniProtKB-KW"/>
</dbReference>
<dbReference type="AlphaFoldDB" id="A0AA88V1K3"/>
<dbReference type="Pfam" id="PF17921">
    <property type="entry name" value="Integrase_H2C2"/>
    <property type="match status" value="1"/>
</dbReference>
<evidence type="ECO:0000259" key="8">
    <source>
        <dbReference type="Pfam" id="PF17921"/>
    </source>
</evidence>
<sequence>MDAYSVKRILVDTGSSADIIFEEAFSQIGISKERVKPISSPLYGFTGASAPVEGIIPLTIIAGTAPLQSVQTIDFLVVKVRSSYNRSLGRTGLNKLRAVASTYHLAMKFPTPQGVGVVKGDQATARKYYITSCKAETFNIDDQRDEQVMKRPTPIEKLDSKQFPIYYVSKVLQIAELRYVATEKLAFALLIAARKLHPYFQSHTITVLTDKPLRRILHKPDLLGRLVLWSVELGEFDIQYKPRPSIKGQALANFIVKCTLPIDEVKSHVAQPDVFAWMLYVNGLSNTMGSGAGLILKGPDGLIVEYALRFHFQSTNNEAKYETLIAGMHLAHAMRAQTLSAYSDSQLFRITQISRVDNVSADALSRLASLDPSGFGRTVHLELLHEPSIVEHETLSITQESSWIDPIKDYLQNGTLPIDPKESRSIISRSARYAIIESVLYKRSFTLPYLRCLTPTEADYALREVHEGICGQHLGARALAHKVLRQGYYWPTMQHDALEYTKKCDACQRFASIPKQAPNPLTMMKSPIPFAMWGETPFSLAFGTEAIIPLEIGLPSARLVTYNPNTNYAGLRGNLDLLDETQDQAAMHLAAYQHRVAKLFDKQVQFRAFCIGDLVLRRMDVSIPRDEIGKLSPNWEGLYRVIKLGGPGSYHLETLDGKAIPRTWNARIL</sequence>
<dbReference type="SUPFAM" id="SSF56672">
    <property type="entry name" value="DNA/RNA polymerases"/>
    <property type="match status" value="1"/>
</dbReference>
<dbReference type="Pfam" id="PF17917">
    <property type="entry name" value="RT_RNaseH"/>
    <property type="match status" value="1"/>
</dbReference>
<keyword evidence="2" id="KW-0548">Nucleotidyltransferase</keyword>
<dbReference type="Gene3D" id="3.30.420.10">
    <property type="entry name" value="Ribonuclease H-like superfamily/Ribonuclease H"/>
    <property type="match status" value="1"/>
</dbReference>
<dbReference type="InterPro" id="IPR036397">
    <property type="entry name" value="RNaseH_sf"/>
</dbReference>
<evidence type="ECO:0000256" key="2">
    <source>
        <dbReference type="ARBA" id="ARBA00022695"/>
    </source>
</evidence>
<keyword evidence="10" id="KW-1185">Reference proteome</keyword>
<feature type="domain" description="Integrase zinc-binding" evidence="8">
    <location>
        <begin position="461"/>
        <end position="510"/>
    </location>
</feature>
<keyword evidence="4" id="KW-0255">Endonuclease</keyword>
<evidence type="ECO:0000259" key="7">
    <source>
        <dbReference type="Pfam" id="PF17917"/>
    </source>
</evidence>
<keyword evidence="6" id="KW-0695">RNA-directed DNA polymerase</keyword>
<evidence type="ECO:0000256" key="5">
    <source>
        <dbReference type="ARBA" id="ARBA00022801"/>
    </source>
</evidence>
<keyword evidence="1" id="KW-0808">Transferase</keyword>
<dbReference type="InterPro" id="IPR041373">
    <property type="entry name" value="RT_RNaseH"/>
</dbReference>
<evidence type="ECO:0000313" key="10">
    <source>
        <dbReference type="Proteomes" id="UP001188597"/>
    </source>
</evidence>
<comment type="caution">
    <text evidence="9">The sequence shown here is derived from an EMBL/GenBank/DDBJ whole genome shotgun (WGS) entry which is preliminary data.</text>
</comment>
<dbReference type="CDD" id="cd00303">
    <property type="entry name" value="retropepsin_like"/>
    <property type="match status" value="1"/>
</dbReference>
<keyword evidence="5" id="KW-0378">Hydrolase</keyword>
<dbReference type="SUPFAM" id="SSF53098">
    <property type="entry name" value="Ribonuclease H-like"/>
    <property type="match status" value="1"/>
</dbReference>
<reference evidence="9" key="1">
    <citation type="submission" date="2022-12" db="EMBL/GenBank/DDBJ databases">
        <title>Draft genome assemblies for two species of Escallonia (Escalloniales).</title>
        <authorList>
            <person name="Chanderbali A."/>
            <person name="Dervinis C."/>
            <person name="Anghel I."/>
            <person name="Soltis D."/>
            <person name="Soltis P."/>
            <person name="Zapata F."/>
        </authorList>
    </citation>
    <scope>NUCLEOTIDE SEQUENCE</scope>
    <source>
        <strain evidence="9">UCBG64.0493</strain>
        <tissue evidence="9">Leaf</tissue>
    </source>
</reference>
<proteinExistence type="predicted"/>
<dbReference type="Gene3D" id="1.10.340.70">
    <property type="match status" value="1"/>
</dbReference>
<dbReference type="GO" id="GO:0016787">
    <property type="term" value="F:hydrolase activity"/>
    <property type="evidence" value="ECO:0007669"/>
    <property type="project" value="UniProtKB-KW"/>
</dbReference>
<evidence type="ECO:0000256" key="4">
    <source>
        <dbReference type="ARBA" id="ARBA00022759"/>
    </source>
</evidence>
<gene>
    <name evidence="9" type="ORF">RJ639_022750</name>
</gene>
<organism evidence="9 10">
    <name type="scientific">Escallonia herrerae</name>
    <dbReference type="NCBI Taxonomy" id="1293975"/>
    <lineage>
        <taxon>Eukaryota</taxon>
        <taxon>Viridiplantae</taxon>
        <taxon>Streptophyta</taxon>
        <taxon>Embryophyta</taxon>
        <taxon>Tracheophyta</taxon>
        <taxon>Spermatophyta</taxon>
        <taxon>Magnoliopsida</taxon>
        <taxon>eudicotyledons</taxon>
        <taxon>Gunneridae</taxon>
        <taxon>Pentapetalae</taxon>
        <taxon>asterids</taxon>
        <taxon>campanulids</taxon>
        <taxon>Escalloniales</taxon>
        <taxon>Escalloniaceae</taxon>
        <taxon>Escallonia</taxon>
    </lineage>
</organism>
<evidence type="ECO:0000256" key="3">
    <source>
        <dbReference type="ARBA" id="ARBA00022722"/>
    </source>
</evidence>
<feature type="domain" description="Reverse transcriptase RNase H-like" evidence="7">
    <location>
        <begin position="159"/>
        <end position="236"/>
    </location>
</feature>
<dbReference type="PANTHER" id="PTHR48475">
    <property type="entry name" value="RIBONUCLEASE H"/>
    <property type="match status" value="1"/>
</dbReference>
<protein>
    <recommendedName>
        <fullName evidence="11">Reverse transcriptase RNase H-like domain-containing protein</fullName>
    </recommendedName>
</protein>
<dbReference type="InterPro" id="IPR041588">
    <property type="entry name" value="Integrase_H2C2"/>
</dbReference>